<evidence type="ECO:0000313" key="3">
    <source>
        <dbReference type="WBParaSite" id="HCON_00034620-00001"/>
    </source>
</evidence>
<protein>
    <submittedName>
        <fullName evidence="3">Secreted protein</fullName>
    </submittedName>
</protein>
<keyword evidence="2" id="KW-1185">Reference proteome</keyword>
<keyword evidence="1" id="KW-0732">Signal</keyword>
<proteinExistence type="predicted"/>
<name>A0A7I4Y043_HAECO</name>
<dbReference type="OrthoDB" id="5789788at2759"/>
<feature type="chain" id="PRO_5029830054" evidence="1">
    <location>
        <begin position="30"/>
        <end position="113"/>
    </location>
</feature>
<dbReference type="Proteomes" id="UP000025227">
    <property type="component" value="Unplaced"/>
</dbReference>
<reference evidence="3" key="1">
    <citation type="submission" date="2020-12" db="UniProtKB">
        <authorList>
            <consortium name="WormBaseParasite"/>
        </authorList>
    </citation>
    <scope>IDENTIFICATION</scope>
    <source>
        <strain evidence="3">MHco3</strain>
    </source>
</reference>
<dbReference type="WBParaSite" id="HCON_00034620-00001">
    <property type="protein sequence ID" value="HCON_00034620-00001"/>
    <property type="gene ID" value="HCON_00034620"/>
</dbReference>
<sequence length="113" mass="12333">VPDCKMPHSLSFIICLIVVLLLLPTELLAAEDCYKYSKKEFTTITACDHGCEYVYKNRGKGNKRISGGCASDGNVGCRSRGNGITVCSCHGSYCNSKGYGMHDDDSRSDTDEH</sequence>
<organism evidence="2 3">
    <name type="scientific">Haemonchus contortus</name>
    <name type="common">Barber pole worm</name>
    <dbReference type="NCBI Taxonomy" id="6289"/>
    <lineage>
        <taxon>Eukaryota</taxon>
        <taxon>Metazoa</taxon>
        <taxon>Ecdysozoa</taxon>
        <taxon>Nematoda</taxon>
        <taxon>Chromadorea</taxon>
        <taxon>Rhabditida</taxon>
        <taxon>Rhabditina</taxon>
        <taxon>Rhabditomorpha</taxon>
        <taxon>Strongyloidea</taxon>
        <taxon>Trichostrongylidae</taxon>
        <taxon>Haemonchus</taxon>
    </lineage>
</organism>
<dbReference type="AlphaFoldDB" id="A0A7I4Y043"/>
<evidence type="ECO:0000256" key="1">
    <source>
        <dbReference type="SAM" id="SignalP"/>
    </source>
</evidence>
<evidence type="ECO:0000313" key="2">
    <source>
        <dbReference type="Proteomes" id="UP000025227"/>
    </source>
</evidence>
<dbReference type="OMA" id="GCAQESA"/>
<feature type="signal peptide" evidence="1">
    <location>
        <begin position="1"/>
        <end position="29"/>
    </location>
</feature>
<accession>A0A7I4Y043</accession>